<evidence type="ECO:0000313" key="3">
    <source>
        <dbReference type="EMBL" id="KAG0550568.1"/>
    </source>
</evidence>
<dbReference type="PANTHER" id="PTHR35712">
    <property type="entry name" value="MYOSIN HEAVY CHAIN-LIKE PROTEIN"/>
    <property type="match status" value="1"/>
</dbReference>
<keyword evidence="1" id="KW-0175">Coiled coil</keyword>
<protein>
    <submittedName>
        <fullName evidence="3">Uncharacterized protein</fullName>
    </submittedName>
</protein>
<accession>A0A921S203</accession>
<gene>
    <name evidence="3" type="ORF">BDA96_01G349400</name>
</gene>
<comment type="caution">
    <text evidence="3">The sequence shown here is derived from an EMBL/GenBank/DDBJ whole genome shotgun (WGS) entry which is preliminary data.</text>
</comment>
<name>A0A921S203_SORBI</name>
<dbReference type="AlphaFoldDB" id="A0A921S203"/>
<organism evidence="3 4">
    <name type="scientific">Sorghum bicolor</name>
    <name type="common">Sorghum</name>
    <name type="synonym">Sorghum vulgare</name>
    <dbReference type="NCBI Taxonomy" id="4558"/>
    <lineage>
        <taxon>Eukaryota</taxon>
        <taxon>Viridiplantae</taxon>
        <taxon>Streptophyta</taxon>
        <taxon>Embryophyta</taxon>
        <taxon>Tracheophyta</taxon>
        <taxon>Spermatophyta</taxon>
        <taxon>Magnoliopsida</taxon>
        <taxon>Liliopsida</taxon>
        <taxon>Poales</taxon>
        <taxon>Poaceae</taxon>
        <taxon>PACMAD clade</taxon>
        <taxon>Panicoideae</taxon>
        <taxon>Andropogonodae</taxon>
        <taxon>Andropogoneae</taxon>
        <taxon>Sorghinae</taxon>
        <taxon>Sorghum</taxon>
    </lineage>
</organism>
<sequence length="660" mass="74821">MDEAADSSELLRRVEELQREMDEKVDLVEVLTRQVEDLQRERDALRKDIEQLCMQQAGPGYVSIATRMLTQRTTALEQDIENLQKKLGGCLRENQNLQEELAEAYRIKSQLAELHGAALSKNKDLEKQVRFFQSSVAQAFAERDSSLMECEKAKEREEAVSRKFADFEERMREYQSAIDEQKYINDDLQRELTELKAHTELSLKVILKFYDLRCRDSECSSSVTFEEKCSILLDDSADNWSFCSDGGTSTLKYIASLEKEKESLKAKISKLQNNLRMGLEIEQHLQRNAQILEKRQALYDGFLRNGLSELQKFYTYQKAEIMKILEEESLQLIKVVAEIQDKLTEMCINTEVNEHPADETQCCDSSCKDVHVTTDISPSTCPKSDSPADPNSMSFDESKALAQALQEKMEALMLFSQEQERYLLEKQRDLIVIEELQKNLSQVKDEKVKVLMELAKLKEQYLLLKGSAVKEGHDTGDSSKVIPGHDQQGMLKTMLKRTSLRHWMRKESSTIGHGSSDGNDHTVCKEHSVDVARLRVKNSTLLEGVGTVERLTSSVHRLHIVLLKAYDDIKSADSLESTFEALNSLITEANVMKKALNVVLPVSWSGDSSDAITYEALCEPSDSPKSKSGKVDPLSSAGMEMVELLILAAEILKESFLVKK</sequence>
<evidence type="ECO:0000313" key="4">
    <source>
        <dbReference type="Proteomes" id="UP000807115"/>
    </source>
</evidence>
<feature type="region of interest" description="Disordered" evidence="2">
    <location>
        <begin position="375"/>
        <end position="394"/>
    </location>
</feature>
<dbReference type="PANTHER" id="PTHR35712:SF1">
    <property type="entry name" value="MYOSIN HEAVY CHAIN-LIKE PROTEIN"/>
    <property type="match status" value="1"/>
</dbReference>
<reference evidence="3" key="1">
    <citation type="journal article" date="2019" name="BMC Genomics">
        <title>A new reference genome for Sorghum bicolor reveals high levels of sequence similarity between sweet and grain genotypes: implications for the genetics of sugar metabolism.</title>
        <authorList>
            <person name="Cooper E.A."/>
            <person name="Brenton Z.W."/>
            <person name="Flinn B.S."/>
            <person name="Jenkins J."/>
            <person name="Shu S."/>
            <person name="Flowers D."/>
            <person name="Luo F."/>
            <person name="Wang Y."/>
            <person name="Xia P."/>
            <person name="Barry K."/>
            <person name="Daum C."/>
            <person name="Lipzen A."/>
            <person name="Yoshinaga Y."/>
            <person name="Schmutz J."/>
            <person name="Saski C."/>
            <person name="Vermerris W."/>
            <person name="Kresovich S."/>
        </authorList>
    </citation>
    <scope>NUCLEOTIDE SEQUENCE</scope>
</reference>
<feature type="coiled-coil region" evidence="1">
    <location>
        <begin position="150"/>
        <end position="198"/>
    </location>
</feature>
<feature type="coiled-coil region" evidence="1">
    <location>
        <begin position="426"/>
        <end position="460"/>
    </location>
</feature>
<dbReference type="EMBL" id="CM027680">
    <property type="protein sequence ID" value="KAG0550568.1"/>
    <property type="molecule type" value="Genomic_DNA"/>
</dbReference>
<evidence type="ECO:0000256" key="1">
    <source>
        <dbReference type="SAM" id="Coils"/>
    </source>
</evidence>
<dbReference type="Proteomes" id="UP000807115">
    <property type="component" value="Chromosome 1"/>
</dbReference>
<proteinExistence type="predicted"/>
<reference evidence="3" key="2">
    <citation type="submission" date="2020-10" db="EMBL/GenBank/DDBJ databases">
        <authorList>
            <person name="Cooper E.A."/>
            <person name="Brenton Z.W."/>
            <person name="Flinn B.S."/>
            <person name="Jenkins J."/>
            <person name="Shu S."/>
            <person name="Flowers D."/>
            <person name="Luo F."/>
            <person name="Wang Y."/>
            <person name="Xia P."/>
            <person name="Barry K."/>
            <person name="Daum C."/>
            <person name="Lipzen A."/>
            <person name="Yoshinaga Y."/>
            <person name="Schmutz J."/>
            <person name="Saski C."/>
            <person name="Vermerris W."/>
            <person name="Kresovich S."/>
        </authorList>
    </citation>
    <scope>NUCLEOTIDE SEQUENCE</scope>
</reference>
<feature type="coiled-coil region" evidence="1">
    <location>
        <begin position="7"/>
        <end position="114"/>
    </location>
</feature>
<evidence type="ECO:0000256" key="2">
    <source>
        <dbReference type="SAM" id="MobiDB-lite"/>
    </source>
</evidence>